<accession>A0A2I1FMP7</accession>
<dbReference type="OrthoDB" id="2430290at2759"/>
<sequence length="221" mass="26792">MWTDDEVRMLIDERKEGNAHYHSLGGGNCKRAWWISTAGKINQRFKTVYTGRQASEKFHGIVKDCRSMELSIIKDPRGKITRNGERYYLEFRNKFWKKPRLQFQRSQTQLQRQRSQTQQQQQQRDQNRQYRDRDRDQNQDQDQDQKKLLSQQQQQQDQDQNQEDQDQKLQRQQQQQQQDQQRQQQQQQQDQEQEVVQIFEEEEGGSQSSLASLAIWEIDDD</sequence>
<evidence type="ECO:0000313" key="5">
    <source>
        <dbReference type="EMBL" id="PKB95654.1"/>
    </source>
</evidence>
<evidence type="ECO:0000256" key="1">
    <source>
        <dbReference type="SAM" id="MobiDB-lite"/>
    </source>
</evidence>
<dbReference type="EMBL" id="LLXJ01008056">
    <property type="protein sequence ID" value="PKB93427.1"/>
    <property type="molecule type" value="Genomic_DNA"/>
</dbReference>
<dbReference type="EMBL" id="LLXJ01004494">
    <property type="protein sequence ID" value="PKB95742.1"/>
    <property type="molecule type" value="Genomic_DNA"/>
</dbReference>
<name>A0A2I1FMP7_9GLOM</name>
<comment type="caution">
    <text evidence="3">The sequence shown here is derived from an EMBL/GenBank/DDBJ whole genome shotgun (WGS) entry which is preliminary data.</text>
</comment>
<evidence type="ECO:0000313" key="6">
    <source>
        <dbReference type="EMBL" id="PKB95742.1"/>
    </source>
</evidence>
<reference evidence="3 7" key="1">
    <citation type="submission" date="2016-04" db="EMBL/GenBank/DDBJ databases">
        <title>Genome analyses suggest a sexual origin of heterokaryosis in a supposedly ancient asexual fungus.</title>
        <authorList>
            <person name="Ropars J."/>
            <person name="Sedzielewska K."/>
            <person name="Noel J."/>
            <person name="Charron P."/>
            <person name="Farinelli L."/>
            <person name="Marton T."/>
            <person name="Kruger M."/>
            <person name="Pelin A."/>
            <person name="Brachmann A."/>
            <person name="Corradi N."/>
        </authorList>
    </citation>
    <scope>NUCLEOTIDE SEQUENCE [LARGE SCALE GENOMIC DNA]</scope>
    <source>
        <strain evidence="3 7">A5</strain>
    </source>
</reference>
<reference evidence="3 7" key="2">
    <citation type="submission" date="2017-09" db="EMBL/GenBank/DDBJ databases">
        <title>Extensive intraspecific genome diversity in a model arbuscular mycorrhizal fungus.</title>
        <authorList>
            <person name="Chen E.C."/>
            <person name="Morin E."/>
            <person name="Beaudet D."/>
            <person name="Noel J."/>
            <person name="Ndikumana S."/>
            <person name="Charron P."/>
            <person name="St-Onge C."/>
            <person name="Giorgi J."/>
            <person name="Grigoriev I.V."/>
            <person name="Roux C."/>
            <person name="Martin F.M."/>
            <person name="Corradi N."/>
        </authorList>
    </citation>
    <scope>NUCLEOTIDE SEQUENCE [LARGE SCALE GENOMIC DNA]</scope>
    <source>
        <strain evidence="3 7">A5</strain>
    </source>
</reference>
<dbReference type="AlphaFoldDB" id="A0A2I1FMP7"/>
<reference evidence="2" key="3">
    <citation type="submission" date="2020-05" db="EMBL/GenBank/DDBJ databases">
        <authorList>
            <person name="Rincon C."/>
            <person name="Sanders R I."/>
            <person name="Robbins C."/>
            <person name="Chaturvedi A."/>
        </authorList>
    </citation>
    <scope>NUCLEOTIDE SEQUENCE</scope>
    <source>
        <strain evidence="2">CHB12</strain>
    </source>
</reference>
<proteinExistence type="predicted"/>
<feature type="compositionally biased region" description="Low complexity" evidence="1">
    <location>
        <begin position="102"/>
        <end position="124"/>
    </location>
</feature>
<dbReference type="VEuPathDB" id="FungiDB:RhiirA1_482829"/>
<evidence type="ECO:0000313" key="3">
    <source>
        <dbReference type="EMBL" id="PKB93427.1"/>
    </source>
</evidence>
<protein>
    <submittedName>
        <fullName evidence="3">Uncharacterized protein</fullName>
    </submittedName>
</protein>
<feature type="compositionally biased region" description="Low complexity" evidence="1">
    <location>
        <begin position="148"/>
        <end position="159"/>
    </location>
</feature>
<gene>
    <name evidence="2" type="ORF">CHRIB12_LOCUS4583</name>
    <name evidence="6" type="ORF">RhiirA5_507190</name>
    <name evidence="5" type="ORF">RhiirA5_507222</name>
    <name evidence="4" type="ORF">RhiirA5_507225</name>
    <name evidence="3" type="ORF">RhiirA5_507973</name>
</gene>
<dbReference type="VEuPathDB" id="FungiDB:RhiirFUN_024339"/>
<dbReference type="Proteomes" id="UP000232722">
    <property type="component" value="Unassembled WGS sequence"/>
</dbReference>
<dbReference type="EMBL" id="CAGKOT010000007">
    <property type="protein sequence ID" value="CAB5348966.1"/>
    <property type="molecule type" value="Genomic_DNA"/>
</dbReference>
<feature type="compositionally biased region" description="Low complexity" evidence="1">
    <location>
        <begin position="170"/>
        <end position="190"/>
    </location>
</feature>
<feature type="compositionally biased region" description="Basic and acidic residues" evidence="1">
    <location>
        <begin position="125"/>
        <end position="147"/>
    </location>
</feature>
<dbReference type="Proteomes" id="UP000684084">
    <property type="component" value="Unassembled WGS sequence"/>
</dbReference>
<feature type="region of interest" description="Disordered" evidence="1">
    <location>
        <begin position="102"/>
        <end position="221"/>
    </location>
</feature>
<dbReference type="VEuPathDB" id="FungiDB:FUN_020425"/>
<organism evidence="3 7">
    <name type="scientific">Rhizophagus irregularis</name>
    <dbReference type="NCBI Taxonomy" id="588596"/>
    <lineage>
        <taxon>Eukaryota</taxon>
        <taxon>Fungi</taxon>
        <taxon>Fungi incertae sedis</taxon>
        <taxon>Mucoromycota</taxon>
        <taxon>Glomeromycotina</taxon>
        <taxon>Glomeromycetes</taxon>
        <taxon>Glomerales</taxon>
        <taxon>Glomeraceae</taxon>
        <taxon>Rhizophagus</taxon>
    </lineage>
</organism>
<dbReference type="EMBL" id="LLXJ01004584">
    <property type="protein sequence ID" value="PKB95647.1"/>
    <property type="molecule type" value="Genomic_DNA"/>
</dbReference>
<evidence type="ECO:0000313" key="4">
    <source>
        <dbReference type="EMBL" id="PKB95647.1"/>
    </source>
</evidence>
<evidence type="ECO:0000313" key="7">
    <source>
        <dbReference type="Proteomes" id="UP000232722"/>
    </source>
</evidence>
<dbReference type="EMBL" id="LLXJ01004580">
    <property type="protein sequence ID" value="PKB95654.1"/>
    <property type="molecule type" value="Genomic_DNA"/>
</dbReference>
<evidence type="ECO:0000313" key="2">
    <source>
        <dbReference type="EMBL" id="CAB5348966.1"/>
    </source>
</evidence>